<dbReference type="Proteomes" id="UP001281761">
    <property type="component" value="Unassembled WGS sequence"/>
</dbReference>
<keyword evidence="2" id="KW-1185">Reference proteome</keyword>
<evidence type="ECO:0000313" key="2">
    <source>
        <dbReference type="Proteomes" id="UP001281761"/>
    </source>
</evidence>
<dbReference type="InterPro" id="IPR011992">
    <property type="entry name" value="EF-hand-dom_pair"/>
</dbReference>
<name>A0ABQ9YLH3_9EUKA</name>
<gene>
    <name evidence="1" type="ORF">BLNAU_514</name>
</gene>
<reference evidence="1 2" key="1">
    <citation type="journal article" date="2022" name="bioRxiv">
        <title>Genomics of Preaxostyla Flagellates Illuminates Evolutionary Transitions and the Path Towards Mitochondrial Loss.</title>
        <authorList>
            <person name="Novak L.V.F."/>
            <person name="Treitli S.C."/>
            <person name="Pyrih J."/>
            <person name="Halakuc P."/>
            <person name="Pipaliya S.V."/>
            <person name="Vacek V."/>
            <person name="Brzon O."/>
            <person name="Soukal P."/>
            <person name="Eme L."/>
            <person name="Dacks J.B."/>
            <person name="Karnkowska A."/>
            <person name="Elias M."/>
            <person name="Hampl V."/>
        </authorList>
    </citation>
    <scope>NUCLEOTIDE SEQUENCE [LARGE SCALE GENOMIC DNA]</scope>
    <source>
        <strain evidence="1">NAU3</strain>
        <tissue evidence="1">Gut</tissue>
    </source>
</reference>
<protein>
    <submittedName>
        <fullName evidence="1">Uncharacterized protein</fullName>
    </submittedName>
</protein>
<comment type="caution">
    <text evidence="1">The sequence shown here is derived from an EMBL/GenBank/DDBJ whole genome shotgun (WGS) entry which is preliminary data.</text>
</comment>
<sequence length="165" mass="18770">MDNDLTYEEIEKCGELFRLCQTTDEPTISVWNAHKPLQTLGYFPSSRLLTSNDIFILSSTIDGVMTSKITFPQFLQLVYKAKLLSKKPAEDPFPEDAFRALAQNPSVGGKVPLDQLRQILADFSFSVDIDTYFNEHYPQEWCISLEEFEAFLRATAKPMANLDCS</sequence>
<dbReference type="EMBL" id="JARBJD010000002">
    <property type="protein sequence ID" value="KAK2964597.1"/>
    <property type="molecule type" value="Genomic_DNA"/>
</dbReference>
<evidence type="ECO:0000313" key="1">
    <source>
        <dbReference type="EMBL" id="KAK2964597.1"/>
    </source>
</evidence>
<proteinExistence type="predicted"/>
<dbReference type="Gene3D" id="1.10.238.10">
    <property type="entry name" value="EF-hand"/>
    <property type="match status" value="1"/>
</dbReference>
<organism evidence="1 2">
    <name type="scientific">Blattamonas nauphoetae</name>
    <dbReference type="NCBI Taxonomy" id="2049346"/>
    <lineage>
        <taxon>Eukaryota</taxon>
        <taxon>Metamonada</taxon>
        <taxon>Preaxostyla</taxon>
        <taxon>Oxymonadida</taxon>
        <taxon>Blattamonas</taxon>
    </lineage>
</organism>
<accession>A0ABQ9YLH3</accession>
<dbReference type="SUPFAM" id="SSF47473">
    <property type="entry name" value="EF-hand"/>
    <property type="match status" value="1"/>
</dbReference>